<sequence>MALQPKFYASHATPQIDLSTVSNGIPPNTIEVYLDYVCPFSGKLYKNWYDNLFPLLESKYKGKVQFVFRNYVQVWHPTSNLVHEASLAFASLDPSNFLKFSYILFEHIQDFYDTETADLSRNQIYEKVYDLVIQPNFPSIDKKKFLELLQIKKSDKPSNGGNSTQNDLKYFTKVGRGNGVHVTPTVLINGFKDGSFESSTPIEEVEKKIQALL</sequence>
<dbReference type="PANTHER" id="PTHR33875">
    <property type="entry name" value="OS09G0542200 PROTEIN"/>
    <property type="match status" value="1"/>
</dbReference>
<dbReference type="HOGENOM" id="CLU_085801_0_0_1"/>
<comment type="caution">
    <text evidence="2">The sequence shown here is derived from an EMBL/GenBank/DDBJ whole genome shotgun (WGS) entry which is preliminary data.</text>
</comment>
<evidence type="ECO:0000259" key="1">
    <source>
        <dbReference type="Pfam" id="PF13462"/>
    </source>
</evidence>
<dbReference type="InterPro" id="IPR036249">
    <property type="entry name" value="Thioredoxin-like_sf"/>
</dbReference>
<dbReference type="STRING" id="1206466.K0KQL0"/>
<reference evidence="2 3" key="1">
    <citation type="journal article" date="2012" name="Eukaryot. Cell">
        <title>Draft genome sequence of Wickerhamomyces ciferrii NRRL Y-1031 F-60-10.</title>
        <authorList>
            <person name="Schneider J."/>
            <person name="Andrea H."/>
            <person name="Blom J."/>
            <person name="Jaenicke S."/>
            <person name="Ruckert C."/>
            <person name="Schorsch C."/>
            <person name="Szczepanowski R."/>
            <person name="Farwick M."/>
            <person name="Goesmann A."/>
            <person name="Puhler A."/>
            <person name="Schaffer S."/>
            <person name="Tauch A."/>
            <person name="Kohler T."/>
            <person name="Brinkrolf K."/>
        </authorList>
    </citation>
    <scope>NUCLEOTIDE SEQUENCE [LARGE SCALE GENOMIC DNA]</scope>
    <source>
        <strain evidence="3">ATCC 14091 / BCRC 22168 / CBS 111 / JCM 3599 / NBRC 0793 / NRRL Y-1031 F-60-10</strain>
    </source>
</reference>
<dbReference type="PANTHER" id="PTHR33875:SF2">
    <property type="entry name" value="ACR183CP"/>
    <property type="match status" value="1"/>
</dbReference>
<dbReference type="SUPFAM" id="SSF52833">
    <property type="entry name" value="Thioredoxin-like"/>
    <property type="match status" value="1"/>
</dbReference>
<keyword evidence="3" id="KW-1185">Reference proteome</keyword>
<dbReference type="InterPro" id="IPR012336">
    <property type="entry name" value="Thioredoxin-like_fold"/>
</dbReference>
<evidence type="ECO:0000313" key="2">
    <source>
        <dbReference type="EMBL" id="CCH45336.1"/>
    </source>
</evidence>
<proteinExistence type="predicted"/>
<dbReference type="AlphaFoldDB" id="K0KQL0"/>
<dbReference type="Pfam" id="PF13462">
    <property type="entry name" value="Thioredoxin_4"/>
    <property type="match status" value="1"/>
</dbReference>
<gene>
    <name evidence="2" type="ORF">BN7_4918</name>
</gene>
<dbReference type="Gene3D" id="3.40.30.10">
    <property type="entry name" value="Glutaredoxin"/>
    <property type="match status" value="1"/>
</dbReference>
<dbReference type="EMBL" id="CAIF01000191">
    <property type="protein sequence ID" value="CCH45336.1"/>
    <property type="molecule type" value="Genomic_DNA"/>
</dbReference>
<protein>
    <recommendedName>
        <fullName evidence="1">Thioredoxin-like fold domain-containing protein</fullName>
    </recommendedName>
</protein>
<feature type="domain" description="Thioredoxin-like fold" evidence="1">
    <location>
        <begin position="27"/>
        <end position="209"/>
    </location>
</feature>
<dbReference type="InParanoid" id="K0KQL0"/>
<organism evidence="2 3">
    <name type="scientific">Wickerhamomyces ciferrii (strain ATCC 14091 / BCRC 22168 / CBS 111 / JCM 3599 / NBRC 0793 / NRRL Y-1031 F-60-10)</name>
    <name type="common">Yeast</name>
    <name type="synonym">Pichia ciferrii</name>
    <dbReference type="NCBI Taxonomy" id="1206466"/>
    <lineage>
        <taxon>Eukaryota</taxon>
        <taxon>Fungi</taxon>
        <taxon>Dikarya</taxon>
        <taxon>Ascomycota</taxon>
        <taxon>Saccharomycotina</taxon>
        <taxon>Saccharomycetes</taxon>
        <taxon>Phaffomycetales</taxon>
        <taxon>Wickerhamomycetaceae</taxon>
        <taxon>Wickerhamomyces</taxon>
    </lineage>
</organism>
<dbReference type="eggNOG" id="ENOG502S0CB">
    <property type="taxonomic scope" value="Eukaryota"/>
</dbReference>
<accession>K0KQL0</accession>
<dbReference type="Proteomes" id="UP000009328">
    <property type="component" value="Unassembled WGS sequence"/>
</dbReference>
<name>K0KQL0_WICCF</name>
<evidence type="ECO:0000313" key="3">
    <source>
        <dbReference type="Proteomes" id="UP000009328"/>
    </source>
</evidence>
<dbReference type="CDD" id="cd02972">
    <property type="entry name" value="DsbA_family"/>
    <property type="match status" value="1"/>
</dbReference>